<accession>A0A396SWB0</accession>
<dbReference type="Proteomes" id="UP000265862">
    <property type="component" value="Unassembled WGS sequence"/>
</dbReference>
<keyword evidence="1" id="KW-0805">Transcription regulation</keyword>
<feature type="coiled-coil region" evidence="5">
    <location>
        <begin position="77"/>
        <end position="104"/>
    </location>
</feature>
<dbReference type="Pfam" id="PF07739">
    <property type="entry name" value="TipAS"/>
    <property type="match status" value="1"/>
</dbReference>
<dbReference type="CDD" id="cd01106">
    <property type="entry name" value="HTH_TipAL-Mta"/>
    <property type="match status" value="1"/>
</dbReference>
<evidence type="ECO:0000256" key="4">
    <source>
        <dbReference type="ARBA" id="ARBA00023163"/>
    </source>
</evidence>
<organism evidence="7 8">
    <name type="scientific">Lactobacillus bombicola</name>
    <dbReference type="NCBI Taxonomy" id="1505723"/>
    <lineage>
        <taxon>Bacteria</taxon>
        <taxon>Bacillati</taxon>
        <taxon>Bacillota</taxon>
        <taxon>Bacilli</taxon>
        <taxon>Lactobacillales</taxon>
        <taxon>Lactobacillaceae</taxon>
        <taxon>Lactobacillus</taxon>
    </lineage>
</organism>
<keyword evidence="5" id="KW-0175">Coiled coil</keyword>
<comment type="caution">
    <text evidence="7">The sequence shown here is derived from an EMBL/GenBank/DDBJ whole genome shotgun (WGS) entry which is preliminary data.</text>
</comment>
<name>A0A396SWB0_9LACO</name>
<dbReference type="InterPro" id="IPR000551">
    <property type="entry name" value="MerR-type_HTH_dom"/>
</dbReference>
<dbReference type="SUPFAM" id="SSF46955">
    <property type="entry name" value="Putative DNA-binding domain"/>
    <property type="match status" value="1"/>
</dbReference>
<evidence type="ECO:0000313" key="7">
    <source>
        <dbReference type="EMBL" id="RHW53869.1"/>
    </source>
</evidence>
<dbReference type="PANTHER" id="PTHR30204:SF90">
    <property type="entry name" value="HTH-TYPE TRANSCRIPTIONAL ACTIVATOR MTA"/>
    <property type="match status" value="1"/>
</dbReference>
<protein>
    <submittedName>
        <fullName evidence="7">MerR family transcriptional regulator</fullName>
    </submittedName>
</protein>
<dbReference type="SMART" id="SM00422">
    <property type="entry name" value="HTH_MERR"/>
    <property type="match status" value="1"/>
</dbReference>
<evidence type="ECO:0000256" key="2">
    <source>
        <dbReference type="ARBA" id="ARBA00023125"/>
    </source>
</evidence>
<feature type="domain" description="HTH merR-type" evidence="6">
    <location>
        <begin position="1"/>
        <end position="71"/>
    </location>
</feature>
<evidence type="ECO:0000256" key="1">
    <source>
        <dbReference type="ARBA" id="ARBA00023015"/>
    </source>
</evidence>
<dbReference type="PANTHER" id="PTHR30204">
    <property type="entry name" value="REDOX-CYCLING DRUG-SENSING TRANSCRIPTIONAL ACTIVATOR SOXR"/>
    <property type="match status" value="1"/>
</dbReference>
<dbReference type="GO" id="GO:0003700">
    <property type="term" value="F:DNA-binding transcription factor activity"/>
    <property type="evidence" value="ECO:0007669"/>
    <property type="project" value="InterPro"/>
</dbReference>
<gene>
    <name evidence="7" type="ORF">DS835_06270</name>
</gene>
<dbReference type="GO" id="GO:0003677">
    <property type="term" value="F:DNA binding"/>
    <property type="evidence" value="ECO:0007669"/>
    <property type="project" value="UniProtKB-KW"/>
</dbReference>
<dbReference type="InterPro" id="IPR009061">
    <property type="entry name" value="DNA-bd_dom_put_sf"/>
</dbReference>
<dbReference type="Gene3D" id="1.10.490.50">
    <property type="entry name" value="Antibiotic binding domain of TipA-like multidrug resistance regulators"/>
    <property type="match status" value="1"/>
</dbReference>
<dbReference type="AlphaFoldDB" id="A0A396SWB0"/>
<evidence type="ECO:0000256" key="3">
    <source>
        <dbReference type="ARBA" id="ARBA00023159"/>
    </source>
</evidence>
<dbReference type="RefSeq" id="WP_118898133.1">
    <property type="nucleotide sequence ID" value="NZ_QOCV01000009.1"/>
</dbReference>
<dbReference type="Pfam" id="PF13411">
    <property type="entry name" value="MerR_1"/>
    <property type="match status" value="1"/>
</dbReference>
<evidence type="ECO:0000259" key="6">
    <source>
        <dbReference type="PROSITE" id="PS50937"/>
    </source>
</evidence>
<keyword evidence="2" id="KW-0238">DNA-binding</keyword>
<keyword evidence="4" id="KW-0804">Transcription</keyword>
<sequence length="256" mass="29866">MSYSITELAKLTGISTRTLRFYDKTGLLIACRNPKNNYRYYDKAEVDQLQKIMFLRLFNLPLAQIKKIMQSSTAIQYQALKQQRQKIIAEKNRLTALIDNLDQTLTSMKGKTPMNMSDQEKFIAFKTQKINDNEKMYGKEIHTKYGNDLIDTSKQKVYALSKKEFDYLEQITKQILVQLKPLVGTTDFQQPAAKQLFTLHKEYLLMMWPSQLYSSTPHKNSATMYACDERFKKYYEEGTGKKGATQTLKDIIDYYA</sequence>
<proteinExistence type="predicted"/>
<dbReference type="InterPro" id="IPR012925">
    <property type="entry name" value="TipAS_dom"/>
</dbReference>
<keyword evidence="3" id="KW-0010">Activator</keyword>
<reference evidence="7 8" key="1">
    <citation type="submission" date="2018-07" db="EMBL/GenBank/DDBJ databases">
        <title>Genome sequences of six Lactobacillus spp. isolated from bumble bee guts.</title>
        <authorList>
            <person name="Motta E.V.S."/>
            <person name="Moran N.A."/>
        </authorList>
    </citation>
    <scope>NUCLEOTIDE SEQUENCE [LARGE SCALE GENOMIC DNA]</scope>
    <source>
        <strain evidence="7 8">OCC3</strain>
    </source>
</reference>
<evidence type="ECO:0000256" key="5">
    <source>
        <dbReference type="SAM" id="Coils"/>
    </source>
</evidence>
<dbReference type="PRINTS" id="PR00040">
    <property type="entry name" value="HTHMERR"/>
</dbReference>
<dbReference type="InterPro" id="IPR036244">
    <property type="entry name" value="TipA-like_antibiotic-bd"/>
</dbReference>
<dbReference type="SUPFAM" id="SSF89082">
    <property type="entry name" value="Antibiotic binding domain of TipA-like multidrug resistance regulators"/>
    <property type="match status" value="1"/>
</dbReference>
<dbReference type="InterPro" id="IPR047057">
    <property type="entry name" value="MerR_fam"/>
</dbReference>
<dbReference type="Gene3D" id="1.10.1660.10">
    <property type="match status" value="1"/>
</dbReference>
<dbReference type="PROSITE" id="PS50937">
    <property type="entry name" value="HTH_MERR_2"/>
    <property type="match status" value="1"/>
</dbReference>
<evidence type="ECO:0000313" key="8">
    <source>
        <dbReference type="Proteomes" id="UP000265862"/>
    </source>
</evidence>
<dbReference type="EMBL" id="QOCV01000009">
    <property type="protein sequence ID" value="RHW53869.1"/>
    <property type="molecule type" value="Genomic_DNA"/>
</dbReference>